<evidence type="ECO:0000313" key="2">
    <source>
        <dbReference type="EMBL" id="ABF79737.1"/>
    </source>
</evidence>
<dbReference type="GO" id="GO:0003677">
    <property type="term" value="F:DNA binding"/>
    <property type="evidence" value="ECO:0007669"/>
    <property type="project" value="InterPro"/>
</dbReference>
<name>A0A0H2XZS2_BURO1</name>
<keyword evidence="1" id="KW-0175">Coiled coil</keyword>
<organism evidence="2">
    <name type="scientific">Burkholderia orbicola (strain AU 1054)</name>
    <dbReference type="NCBI Taxonomy" id="331271"/>
    <lineage>
        <taxon>Bacteria</taxon>
        <taxon>Pseudomonadati</taxon>
        <taxon>Pseudomonadota</taxon>
        <taxon>Betaproteobacteria</taxon>
        <taxon>Burkholderiales</taxon>
        <taxon>Burkholderiaceae</taxon>
        <taxon>Burkholderia</taxon>
        <taxon>Burkholderia cepacia complex</taxon>
        <taxon>Burkholderia orbicola</taxon>
    </lineage>
</organism>
<dbReference type="InterPro" id="IPR052546">
    <property type="entry name" value="Transposase_8_domain"/>
</dbReference>
<dbReference type="InterPro" id="IPR009057">
    <property type="entry name" value="Homeodomain-like_sf"/>
</dbReference>
<gene>
    <name evidence="2" type="ordered locus">Bcen_4859</name>
</gene>
<accession>A0A0H2XZS2</accession>
<dbReference type="InterPro" id="IPR002514">
    <property type="entry name" value="Transposase_8"/>
</dbReference>
<evidence type="ECO:0000256" key="1">
    <source>
        <dbReference type="SAM" id="Coils"/>
    </source>
</evidence>
<dbReference type="EMBL" id="CP000379">
    <property type="protein sequence ID" value="ABF79737.1"/>
    <property type="molecule type" value="Genomic_DNA"/>
</dbReference>
<sequence length="75" mass="8971">MRECYALNTKFLTGPISEQTYYRWKKQYAGLESNQVRELKQLQDENERLKKLVAELSLDKAILQDIATKKWPRPR</sequence>
<dbReference type="AlphaFoldDB" id="A0A0H2XZS2"/>
<dbReference type="GO" id="GO:0006313">
    <property type="term" value="P:DNA transposition"/>
    <property type="evidence" value="ECO:0007669"/>
    <property type="project" value="InterPro"/>
</dbReference>
<dbReference type="Pfam" id="PF01527">
    <property type="entry name" value="HTH_Tnp_1"/>
    <property type="match status" value="1"/>
</dbReference>
<proteinExistence type="predicted"/>
<dbReference type="HOGENOM" id="CLU_027402_34_7_4"/>
<dbReference type="PANTHER" id="PTHR33609">
    <property type="entry name" value="LOW CALCIUM RESPONSE LOCUS PROTEIN S"/>
    <property type="match status" value="1"/>
</dbReference>
<feature type="coiled-coil region" evidence="1">
    <location>
        <begin position="32"/>
        <end position="59"/>
    </location>
</feature>
<dbReference type="SUPFAM" id="SSF46689">
    <property type="entry name" value="Homeodomain-like"/>
    <property type="match status" value="1"/>
</dbReference>
<protein>
    <submittedName>
        <fullName evidence="2">Transposase IS3/IS911</fullName>
    </submittedName>
</protein>
<reference evidence="2" key="1">
    <citation type="submission" date="2006-05" db="EMBL/GenBank/DDBJ databases">
        <title>Complete sequence of chromosome 2 of Burkholderia cenocepacia AU 1054.</title>
        <authorList>
            <consortium name="US DOE Joint Genome Institute"/>
            <person name="Copeland A."/>
            <person name="Lucas S."/>
            <person name="Lapidus A."/>
            <person name="Barry K."/>
            <person name="Detter J.C."/>
            <person name="Glavina del Rio T."/>
            <person name="Hammon N."/>
            <person name="Israni S."/>
            <person name="Dalin E."/>
            <person name="Tice H."/>
            <person name="Pitluck S."/>
            <person name="Chain P."/>
            <person name="Malfatti S."/>
            <person name="Shin M."/>
            <person name="Vergez L."/>
            <person name="Schmutz J."/>
            <person name="Larimer F."/>
            <person name="Land M."/>
            <person name="Hauser L."/>
            <person name="Kyrpides N."/>
            <person name="Lykidis A."/>
            <person name="LiPuma J.J."/>
            <person name="Konstantinidis K."/>
            <person name="Tiedje J.M."/>
            <person name="Richardson P."/>
        </authorList>
    </citation>
    <scope>NUCLEOTIDE SEQUENCE [LARGE SCALE GENOMIC DNA]</scope>
    <source>
        <strain evidence="2">AU 1054</strain>
    </source>
</reference>
<dbReference type="GO" id="GO:0004803">
    <property type="term" value="F:transposase activity"/>
    <property type="evidence" value="ECO:0007669"/>
    <property type="project" value="InterPro"/>
</dbReference>
<dbReference type="PANTHER" id="PTHR33609:SF1">
    <property type="entry name" value="TRANSPOSASE"/>
    <property type="match status" value="1"/>
</dbReference>